<accession>A0ACB8QD10</accession>
<gene>
    <name evidence="1" type="ORF">K488DRAFT_88642</name>
</gene>
<reference evidence="1" key="1">
    <citation type="submission" date="2021-02" db="EMBL/GenBank/DDBJ databases">
        <authorList>
            <consortium name="DOE Joint Genome Institute"/>
            <person name="Ahrendt S."/>
            <person name="Looney B.P."/>
            <person name="Miyauchi S."/>
            <person name="Morin E."/>
            <person name="Drula E."/>
            <person name="Courty P.E."/>
            <person name="Chicoki N."/>
            <person name="Fauchery L."/>
            <person name="Kohler A."/>
            <person name="Kuo A."/>
            <person name="Labutti K."/>
            <person name="Pangilinan J."/>
            <person name="Lipzen A."/>
            <person name="Riley R."/>
            <person name="Andreopoulos W."/>
            <person name="He G."/>
            <person name="Johnson J."/>
            <person name="Barry K.W."/>
            <person name="Grigoriev I.V."/>
            <person name="Nagy L."/>
            <person name="Hibbett D."/>
            <person name="Henrissat B."/>
            <person name="Matheny P.B."/>
            <person name="Labbe J."/>
            <person name="Martin F."/>
        </authorList>
    </citation>
    <scope>NUCLEOTIDE SEQUENCE</scope>
    <source>
        <strain evidence="1">EC-137</strain>
    </source>
</reference>
<evidence type="ECO:0000313" key="1">
    <source>
        <dbReference type="EMBL" id="KAI0029537.1"/>
    </source>
</evidence>
<organism evidence="1 2">
    <name type="scientific">Vararia minispora EC-137</name>
    <dbReference type="NCBI Taxonomy" id="1314806"/>
    <lineage>
        <taxon>Eukaryota</taxon>
        <taxon>Fungi</taxon>
        <taxon>Dikarya</taxon>
        <taxon>Basidiomycota</taxon>
        <taxon>Agaricomycotina</taxon>
        <taxon>Agaricomycetes</taxon>
        <taxon>Russulales</taxon>
        <taxon>Lachnocladiaceae</taxon>
        <taxon>Vararia</taxon>
    </lineage>
</organism>
<protein>
    <submittedName>
        <fullName evidence="1">Uncharacterized protein</fullName>
    </submittedName>
</protein>
<dbReference type="EMBL" id="MU273670">
    <property type="protein sequence ID" value="KAI0029537.1"/>
    <property type="molecule type" value="Genomic_DNA"/>
</dbReference>
<evidence type="ECO:0000313" key="2">
    <source>
        <dbReference type="Proteomes" id="UP000814128"/>
    </source>
</evidence>
<dbReference type="Proteomes" id="UP000814128">
    <property type="component" value="Unassembled WGS sequence"/>
</dbReference>
<reference evidence="1" key="2">
    <citation type="journal article" date="2022" name="New Phytol.">
        <title>Evolutionary transition to the ectomycorrhizal habit in the genomes of a hyperdiverse lineage of mushroom-forming fungi.</title>
        <authorList>
            <person name="Looney B."/>
            <person name="Miyauchi S."/>
            <person name="Morin E."/>
            <person name="Drula E."/>
            <person name="Courty P.E."/>
            <person name="Kohler A."/>
            <person name="Kuo A."/>
            <person name="LaButti K."/>
            <person name="Pangilinan J."/>
            <person name="Lipzen A."/>
            <person name="Riley R."/>
            <person name="Andreopoulos W."/>
            <person name="He G."/>
            <person name="Johnson J."/>
            <person name="Nolan M."/>
            <person name="Tritt A."/>
            <person name="Barry K.W."/>
            <person name="Grigoriev I.V."/>
            <person name="Nagy L.G."/>
            <person name="Hibbett D."/>
            <person name="Henrissat B."/>
            <person name="Matheny P.B."/>
            <person name="Labbe J."/>
            <person name="Martin F.M."/>
        </authorList>
    </citation>
    <scope>NUCLEOTIDE SEQUENCE</scope>
    <source>
        <strain evidence="1">EC-137</strain>
    </source>
</reference>
<comment type="caution">
    <text evidence="1">The sequence shown here is derived from an EMBL/GenBank/DDBJ whole genome shotgun (WGS) entry which is preliminary data.</text>
</comment>
<name>A0ACB8QD10_9AGAM</name>
<keyword evidence="2" id="KW-1185">Reference proteome</keyword>
<proteinExistence type="predicted"/>
<sequence>MPLTMDRPFSLDDDALADKKRLESFKLGGDAPQFNTVPRKRLSHGRSHSRNGSVSLSFSMPAPAPVPAPAPTATEPRHHAKNSSVSTSRSSHHRRRSSVSTRRESAEMMGVALPDLPPVNLELNINLGDKDSVRRRALWTLEGKSGADKFSPVEIPELTTPDIERRIFELPNKPSYPSGPSFTGLSGLAGKRDSFGNHLAPSASTKDQLHTLVEEEEEEEEVTEQFPTTPAVEAPQDASFTGTPTGKPRPAGLNLRPLSLTPGTVPFNPDFPSPAYSPSPRCPPGLKTLTLASSPSTMPINKRQSFIQSSPDAPLPSRRSSLSYRTDSMSSCSSDDMPRKRSSISYKPQLTMSNLFGLPTPEATPTSERRCLVDSNADLPFLNDRHGNEQSFRNDRRGNEQFFLAQSHAVLLTRITDLERALKSRSRPQSLQSDASNEPSDEFLQLVADLKAERDELTKDCSGWRTRVADLEKQTGVLAKRVDVERREAWVARERVGLMEVEKRAIVKQAEEYKDAIDSLQVKVDALSKELAASQTACAALQADVRRGEEALEEVSRLRKMLSEETHRRQQLERELEGAGLLGTPVATQTFATRVVQPRRWQSFGSESSTTDVESVDGFAMKGLGLNAVVEENEDEEEMFSDEDNGLASYEDEGDNDYDDALTESSTSSSIAELPRDTSHLVSQAPAPSHSRSASLVREWAFPTKGAAAPGPPRDEEVDRFFGCLEDLENSPPLDYAPASRVGNPFCSPPADDNELPPFVIPSDVGVEVFDPSASVLEQITEEDEEEEEGDSYDPTDDEFVGEVDEGGIKFTFDIPPEFAHPESPVPSLSSSLSSTIVSSPSPPVKLVPLAEDDDATFTFPVSMKAAKIPETPVKVSTSPRSSLSSPSSIPRATSLKKFGSSFSSQPSSPSPTKIPSVRPSFIPQPTRIAKPSLVPQPRRPSTQQQPTQILSPVSTRPHGDAPSPRLPSKDTSSPTFRSPVVSIALQSFASFIPQMPWSSAARGAGCGLAESSSASSVVEARSPSSASSSGFMSLFGGGGSGSGVKEEKRGFVSKERQLERLRVRMEEERRRTYVLQDVCKRCGKDEILL</sequence>